<dbReference type="Pfam" id="PF00300">
    <property type="entry name" value="His_Phos_1"/>
    <property type="match status" value="1"/>
</dbReference>
<dbReference type="GO" id="GO:0003676">
    <property type="term" value="F:nucleic acid binding"/>
    <property type="evidence" value="ECO:0007669"/>
    <property type="project" value="InterPro"/>
</dbReference>
<sequence length="429" mass="45373">MSRHVVVEADGGSRGNPGPAGYGAVVKDADTGEVLAERAVGIGTATNNVAEYSGLVAGLEAAAASGASIVDVKMDSKLVVEQMCGRWKIKNTALQPLALEARDLAARFERVTYEWIPRAKNSYADRLANEAMDTQAAVGTTEPVGRTAPEPNPKPDPKPDPKPKPEPATEPGPASAPVAEAEQTALPLAEPARPAPAVSEPAASEEPAKSDRAPTGWTGATGTPTRLLLVRHGQTEMSVDRRYSGLGDVALTETGRWQAQAVAKRLAGMDGVADADPVVVASPLARAAATAQAVADALGTRVETQQSLRETDFGAWEGLTFAEASQRDPEVHRRWMGDTSVPPPDGESFDAVYTRVRQAHDELLRRYAGRTVVVVSHVTPIKMLLRLALDGGASLLFRLHLDPASLSIADFYPDGNASVRLVNDVSHLR</sequence>
<dbReference type="EC" id="5.4.2.12" evidence="6"/>
<dbReference type="GO" id="GO:0016791">
    <property type="term" value="F:phosphatase activity"/>
    <property type="evidence" value="ECO:0007669"/>
    <property type="project" value="TreeGrafter"/>
</dbReference>
<dbReference type="InterPro" id="IPR029033">
    <property type="entry name" value="His_PPase_superfam"/>
</dbReference>
<reference evidence="6 7" key="1">
    <citation type="submission" date="2020-08" db="EMBL/GenBank/DDBJ databases">
        <title>Genomic Encyclopedia of Type Strains, Phase III (KMG-III): the genomes of soil and plant-associated and newly described type strains.</title>
        <authorList>
            <person name="Whitman W."/>
        </authorList>
    </citation>
    <scope>NUCLEOTIDE SEQUENCE [LARGE SCALE GENOMIC DNA]</scope>
    <source>
        <strain evidence="6 7">CECT 8577</strain>
    </source>
</reference>
<evidence type="ECO:0000256" key="1">
    <source>
        <dbReference type="PIRSR" id="PIRSR036922-1"/>
    </source>
</evidence>
<dbReference type="EMBL" id="JACHWU010000005">
    <property type="protein sequence ID" value="MBB3052740.1"/>
    <property type="molecule type" value="Genomic_DNA"/>
</dbReference>
<dbReference type="SMART" id="SM00855">
    <property type="entry name" value="PGAM"/>
    <property type="match status" value="1"/>
</dbReference>
<dbReference type="InterPro" id="IPR012337">
    <property type="entry name" value="RNaseH-like_sf"/>
</dbReference>
<dbReference type="GO" id="GO:0004523">
    <property type="term" value="F:RNA-DNA hybrid ribonuclease activity"/>
    <property type="evidence" value="ECO:0007669"/>
    <property type="project" value="InterPro"/>
</dbReference>
<protein>
    <submittedName>
        <fullName evidence="6">Putative phosphoglycerate mutase</fullName>
        <ecNumber evidence="6">5.4.2.12</ecNumber>
    </submittedName>
</protein>
<dbReference type="AlphaFoldDB" id="A0A839S6X2"/>
<evidence type="ECO:0000313" key="7">
    <source>
        <dbReference type="Proteomes" id="UP000550714"/>
    </source>
</evidence>
<evidence type="ECO:0000259" key="5">
    <source>
        <dbReference type="PROSITE" id="PS50879"/>
    </source>
</evidence>
<dbReference type="InterPro" id="IPR002156">
    <property type="entry name" value="RNaseH_domain"/>
</dbReference>
<dbReference type="GO" id="GO:0005737">
    <property type="term" value="C:cytoplasm"/>
    <property type="evidence" value="ECO:0007669"/>
    <property type="project" value="TreeGrafter"/>
</dbReference>
<dbReference type="RefSeq" id="WP_183657554.1">
    <property type="nucleotide sequence ID" value="NZ_JACHWU010000005.1"/>
</dbReference>
<dbReference type="InterPro" id="IPR013078">
    <property type="entry name" value="His_Pase_superF_clade-1"/>
</dbReference>
<feature type="region of interest" description="Disordered" evidence="4">
    <location>
        <begin position="1"/>
        <end position="22"/>
    </location>
</feature>
<comment type="caution">
    <text evidence="6">The sequence shown here is derived from an EMBL/GenBank/DDBJ whole genome shotgun (WGS) entry which is preliminary data.</text>
</comment>
<evidence type="ECO:0000313" key="6">
    <source>
        <dbReference type="EMBL" id="MBB3052740.1"/>
    </source>
</evidence>
<feature type="compositionally biased region" description="Low complexity" evidence="4">
    <location>
        <begin position="213"/>
        <end position="225"/>
    </location>
</feature>
<dbReference type="SUPFAM" id="SSF53098">
    <property type="entry name" value="Ribonuclease H-like"/>
    <property type="match status" value="1"/>
</dbReference>
<feature type="region of interest" description="Disordered" evidence="4">
    <location>
        <begin position="136"/>
        <end position="226"/>
    </location>
</feature>
<dbReference type="SUPFAM" id="SSF53254">
    <property type="entry name" value="Phosphoglycerate mutase-like"/>
    <property type="match status" value="1"/>
</dbReference>
<proteinExistence type="predicted"/>
<dbReference type="CDD" id="cd07067">
    <property type="entry name" value="HP_PGM_like"/>
    <property type="match status" value="1"/>
</dbReference>
<feature type="domain" description="RNase H type-1" evidence="5">
    <location>
        <begin position="1"/>
        <end position="141"/>
    </location>
</feature>
<dbReference type="InterPro" id="IPR014636">
    <property type="entry name" value="RNaseH/PGlycerate_mutase"/>
</dbReference>
<feature type="compositionally biased region" description="Basic and acidic residues" evidence="4">
    <location>
        <begin position="153"/>
        <end position="167"/>
    </location>
</feature>
<dbReference type="Pfam" id="PF13456">
    <property type="entry name" value="RVT_3"/>
    <property type="match status" value="1"/>
</dbReference>
<dbReference type="Proteomes" id="UP000550714">
    <property type="component" value="Unassembled WGS sequence"/>
</dbReference>
<feature type="compositionally biased region" description="Gly residues" evidence="4">
    <location>
        <begin position="12"/>
        <end position="21"/>
    </location>
</feature>
<dbReference type="PROSITE" id="PS50879">
    <property type="entry name" value="RNASE_H_1"/>
    <property type="match status" value="1"/>
</dbReference>
<feature type="active site" description="Proton donor/acceptor" evidence="2">
    <location>
        <position position="310"/>
    </location>
</feature>
<dbReference type="NCBIfam" id="NF005567">
    <property type="entry name" value="PRK07238.1"/>
    <property type="match status" value="1"/>
</dbReference>
<dbReference type="PIRSF" id="PIRSF036922">
    <property type="entry name" value="RNaseH_PGAM"/>
    <property type="match status" value="1"/>
</dbReference>
<dbReference type="Gene3D" id="3.40.50.1240">
    <property type="entry name" value="Phosphoglycerate mutase-like"/>
    <property type="match status" value="1"/>
</dbReference>
<name>A0A839S6X2_9PSEU</name>
<dbReference type="Gene3D" id="3.30.420.10">
    <property type="entry name" value="Ribonuclease H-like superfamily/Ribonuclease H"/>
    <property type="match status" value="1"/>
</dbReference>
<evidence type="ECO:0000256" key="2">
    <source>
        <dbReference type="PIRSR" id="PIRSR613078-1"/>
    </source>
</evidence>
<dbReference type="PANTHER" id="PTHR48100">
    <property type="entry name" value="BROAD-SPECIFICITY PHOSPHATASE YOR283W-RELATED"/>
    <property type="match status" value="1"/>
</dbReference>
<feature type="active site" description="Proton donor/acceptor; for phosphatase activity" evidence="1">
    <location>
        <position position="310"/>
    </location>
</feature>
<keyword evidence="6" id="KW-0413">Isomerase</keyword>
<dbReference type="PANTHER" id="PTHR48100:SF1">
    <property type="entry name" value="HISTIDINE PHOSPHATASE FAMILY PROTEIN-RELATED"/>
    <property type="match status" value="1"/>
</dbReference>
<dbReference type="GO" id="GO:0004619">
    <property type="term" value="F:phosphoglycerate mutase activity"/>
    <property type="evidence" value="ECO:0007669"/>
    <property type="project" value="UniProtKB-EC"/>
</dbReference>
<evidence type="ECO:0000256" key="3">
    <source>
        <dbReference type="PIRSR" id="PIRSR613078-2"/>
    </source>
</evidence>
<dbReference type="InterPro" id="IPR036397">
    <property type="entry name" value="RNaseH_sf"/>
</dbReference>
<feature type="compositionally biased region" description="Low complexity" evidence="4">
    <location>
        <begin position="185"/>
        <end position="205"/>
    </location>
</feature>
<keyword evidence="7" id="KW-1185">Reference proteome</keyword>
<gene>
    <name evidence="6" type="ORF">FHS23_003781</name>
</gene>
<evidence type="ECO:0000256" key="4">
    <source>
        <dbReference type="SAM" id="MobiDB-lite"/>
    </source>
</evidence>
<accession>A0A839S6X2</accession>
<feature type="binding site" evidence="3">
    <location>
        <position position="286"/>
    </location>
    <ligand>
        <name>substrate</name>
    </ligand>
</feature>
<organism evidence="6 7">
    <name type="scientific">Prauserella isguenensis</name>
    <dbReference type="NCBI Taxonomy" id="1470180"/>
    <lineage>
        <taxon>Bacteria</taxon>
        <taxon>Bacillati</taxon>
        <taxon>Actinomycetota</taxon>
        <taxon>Actinomycetes</taxon>
        <taxon>Pseudonocardiales</taxon>
        <taxon>Pseudonocardiaceae</taxon>
        <taxon>Prauserella</taxon>
    </lineage>
</organism>
<dbReference type="CDD" id="cd09279">
    <property type="entry name" value="RNase_HI_like"/>
    <property type="match status" value="1"/>
</dbReference>
<feature type="active site" description="Tele-phosphohistidine intermediate" evidence="1">
    <location>
        <position position="232"/>
    </location>
</feature>
<dbReference type="InterPro" id="IPR050275">
    <property type="entry name" value="PGM_Phosphatase"/>
</dbReference>